<dbReference type="EMBL" id="JBHSBU010000001">
    <property type="protein sequence ID" value="MFC4158349.1"/>
    <property type="molecule type" value="Genomic_DNA"/>
</dbReference>
<dbReference type="InterPro" id="IPR025906">
    <property type="entry name" value="YjfB_motility"/>
</dbReference>
<protein>
    <submittedName>
        <fullName evidence="1">Motility protein</fullName>
    </submittedName>
</protein>
<gene>
    <name evidence="1" type="ORF">ACFOW7_03145</name>
</gene>
<reference evidence="2" key="1">
    <citation type="journal article" date="2019" name="Int. J. Syst. Evol. Microbiol.">
        <title>The Global Catalogue of Microorganisms (GCM) 10K type strain sequencing project: providing services to taxonomists for standard genome sequencing and annotation.</title>
        <authorList>
            <consortium name="The Broad Institute Genomics Platform"/>
            <consortium name="The Broad Institute Genome Sequencing Center for Infectious Disease"/>
            <person name="Wu L."/>
            <person name="Ma J."/>
        </authorList>
    </citation>
    <scope>NUCLEOTIDE SEQUENCE [LARGE SCALE GENOMIC DNA]</scope>
    <source>
        <strain evidence="2">LMG 29894</strain>
    </source>
</reference>
<proteinExistence type="predicted"/>
<keyword evidence="2" id="KW-1185">Reference proteome</keyword>
<evidence type="ECO:0000313" key="1">
    <source>
        <dbReference type="EMBL" id="MFC4158349.1"/>
    </source>
</evidence>
<evidence type="ECO:0000313" key="2">
    <source>
        <dbReference type="Proteomes" id="UP001595791"/>
    </source>
</evidence>
<organism evidence="1 2">
    <name type="scientific">Chitinimonas lacunae</name>
    <dbReference type="NCBI Taxonomy" id="1963018"/>
    <lineage>
        <taxon>Bacteria</taxon>
        <taxon>Pseudomonadati</taxon>
        <taxon>Pseudomonadota</taxon>
        <taxon>Betaproteobacteria</taxon>
        <taxon>Neisseriales</taxon>
        <taxon>Chitinibacteraceae</taxon>
        <taxon>Chitinimonas</taxon>
    </lineage>
</organism>
<dbReference type="RefSeq" id="WP_378160923.1">
    <property type="nucleotide sequence ID" value="NZ_JBHSBU010000001.1"/>
</dbReference>
<name>A0ABV8MJN0_9NEIS</name>
<accession>A0ABV8MJN0</accession>
<sequence>MNISAIANAASNAAAAQTTGAASILMLRKALDLQQQSAAQLLQALPQPSNPAHLGNAVDIRA</sequence>
<dbReference type="Proteomes" id="UP001595791">
    <property type="component" value="Unassembled WGS sequence"/>
</dbReference>
<dbReference type="Pfam" id="PF14070">
    <property type="entry name" value="YjfB_motility"/>
    <property type="match status" value="1"/>
</dbReference>
<comment type="caution">
    <text evidence="1">The sequence shown here is derived from an EMBL/GenBank/DDBJ whole genome shotgun (WGS) entry which is preliminary data.</text>
</comment>